<organism evidence="1 2">
    <name type="scientific">Lepeophtheirus salmonis</name>
    <name type="common">Salmon louse</name>
    <name type="synonym">Caligus salmonis</name>
    <dbReference type="NCBI Taxonomy" id="72036"/>
    <lineage>
        <taxon>Eukaryota</taxon>
        <taxon>Metazoa</taxon>
        <taxon>Ecdysozoa</taxon>
        <taxon>Arthropoda</taxon>
        <taxon>Crustacea</taxon>
        <taxon>Multicrustacea</taxon>
        <taxon>Hexanauplia</taxon>
        <taxon>Copepoda</taxon>
        <taxon>Siphonostomatoida</taxon>
        <taxon>Caligidae</taxon>
        <taxon>Lepeophtheirus</taxon>
    </lineage>
</organism>
<dbReference type="EMBL" id="HG994592">
    <property type="protein sequence ID" value="CAF2831045.1"/>
    <property type="molecule type" value="Genomic_DNA"/>
</dbReference>
<evidence type="ECO:0000313" key="2">
    <source>
        <dbReference type="Proteomes" id="UP000675881"/>
    </source>
</evidence>
<dbReference type="AlphaFoldDB" id="A0A7R8CMD6"/>
<proteinExistence type="predicted"/>
<protein>
    <submittedName>
        <fullName evidence="1">(salmon louse) hypothetical protein</fullName>
    </submittedName>
</protein>
<reference evidence="1" key="1">
    <citation type="submission" date="2021-02" db="EMBL/GenBank/DDBJ databases">
        <authorList>
            <person name="Bekaert M."/>
        </authorList>
    </citation>
    <scope>NUCLEOTIDE SEQUENCE</scope>
    <source>
        <strain evidence="1">IoA-00</strain>
    </source>
</reference>
<keyword evidence="2" id="KW-1185">Reference proteome</keyword>
<sequence length="132" mass="14939">MSLPAPSTLSNWIKDFKLGTGFLWNSLDVMRKNFSLNKCMTNFDLTVLSFDVVKIAETIEYIHSLDQAIGPFKQIQDSLGNLFPRLRQISGFNVHPSPVDALNRIRLLMLGKQAEFSIPNAPVKCRSKNEEI</sequence>
<dbReference type="Proteomes" id="UP000675881">
    <property type="component" value="Chromosome 13"/>
</dbReference>
<evidence type="ECO:0000313" key="1">
    <source>
        <dbReference type="EMBL" id="CAF2831045.1"/>
    </source>
</evidence>
<name>A0A7R8CMD6_LEPSM</name>
<accession>A0A7R8CMD6</accession>
<gene>
    <name evidence="1" type="ORF">LSAA_3996</name>
</gene>